<dbReference type="EMBL" id="NFSB01000086">
    <property type="protein sequence ID" value="OUM26980.1"/>
    <property type="molecule type" value="Genomic_DNA"/>
</dbReference>
<dbReference type="Proteomes" id="UP000196082">
    <property type="component" value="Unassembled WGS sequence"/>
</dbReference>
<organism evidence="1 2">
    <name type="scientific">Pseudomonas putida</name>
    <name type="common">Arthrobacter siderocapsulatus</name>
    <dbReference type="NCBI Taxonomy" id="303"/>
    <lineage>
        <taxon>Bacteria</taxon>
        <taxon>Pseudomonadati</taxon>
        <taxon>Pseudomonadota</taxon>
        <taxon>Gammaproteobacteria</taxon>
        <taxon>Pseudomonadales</taxon>
        <taxon>Pseudomonadaceae</taxon>
        <taxon>Pseudomonas</taxon>
    </lineage>
</organism>
<name>A0A1Y3KSV3_PSEPU</name>
<sequence>MENQTAVTARGVEILALEDFLKVMEVKPQLFGWDALLVFDKQATNVLLTQEYIERLDVPDKFFPKLPDGVVDAGNGIEHVLLGLQLDKARLSFENADLKGSAAKLGMRVVAGKHLEVMEVYHDGEPVRAVQALTVYSTATHGLLDMNINLRAVDGTVDTNGGVLLDIQDAYDHRFSGGGTGSEKIRLGLYFDAVFESWNEDGSNRLKFPLSELVVDNNSPINPKEFVLLTHAPDSAKVRGSEKYGDGAVVVFISFGGGKGTLPPDNKSLVYMLPDAPEPYTSNLLLSHKFIAEQVVSLGLNQFDWVRGKFDVVELAGGRYKLVANAAGGDGYTDYKFSDEGHGGSTQRWSWKLSIDGALTHIFNSGNEIVFEGRSIKARWGYAGQAATLVYWLQTGDSAGLTRSLAVNTEVRIDAEYKFVVSGQGGGATLKFQKTSYTSEVNVSVQDDFGSGGGADDARAKSKALIEPLKAALRSMLQGKVDSLENMTFEIDALRLNNLLFRGETVVEPRDAALPLDLTLLGNLASKQTTLTVNPSEVIVASGQPFEFKAESAPGDVTWTVKNLPGETGDTGKFNDPKKGIYTAPSDAALLTEGQRRLIVTATSGAFVSRALVSVVPSHVTVNPWVAAVNVGRGHALSAGTPDSSALVWDTPQLGTVAPDDDPLNLGGYKYSAPAQLPRREATDPQYYRSLRMDPVTVRAAAGGAPATIDMLVVGVKDPNYWLEPNANGDGSVELKFYRINMDLEKVEVTGEVEWTVVRGSGTINKDTRVFTPTPGANDQYVIIAAYWVNDFVPGTCDYVILPMPYTSVRKSAERLYPENEKAGDIWKAI</sequence>
<proteinExistence type="predicted"/>
<protein>
    <submittedName>
        <fullName evidence="1">Uncharacterized protein</fullName>
    </submittedName>
</protein>
<evidence type="ECO:0000313" key="2">
    <source>
        <dbReference type="Proteomes" id="UP000196082"/>
    </source>
</evidence>
<dbReference type="AlphaFoldDB" id="A0A1Y3KSV3"/>
<accession>A0A1Y3KSV3</accession>
<comment type="caution">
    <text evidence="1">The sequence shown here is derived from an EMBL/GenBank/DDBJ whole genome shotgun (WGS) entry which is preliminary data.</text>
</comment>
<evidence type="ECO:0000313" key="1">
    <source>
        <dbReference type="EMBL" id="OUM26980.1"/>
    </source>
</evidence>
<gene>
    <name evidence="1" type="ORF">B8W72_22690</name>
</gene>
<dbReference type="RefSeq" id="WP_086978049.1">
    <property type="nucleotide sequence ID" value="NZ_NFSB01000086.1"/>
</dbReference>
<reference evidence="1 2" key="1">
    <citation type="submission" date="2017-05" db="EMBL/GenBank/DDBJ databases">
        <title>Whole genome sequence of Pseudomonas putida isolate 1312 commercialized as a biostimulant.</title>
        <authorList>
            <person name="Crovadore J."/>
            <person name="Blanc P."/>
            <person name="Chablais R."/>
            <person name="Cochard B."/>
            <person name="Grizard D."/>
            <person name="Lefort F."/>
        </authorList>
    </citation>
    <scope>NUCLEOTIDE SEQUENCE [LARGE SCALE GENOMIC DNA]</scope>
    <source>
        <strain evidence="1 2">1312</strain>
    </source>
</reference>